<feature type="transmembrane region" description="Helical" evidence="12">
    <location>
        <begin position="142"/>
        <end position="161"/>
    </location>
</feature>
<gene>
    <name evidence="14" type="ORF">DFH08DRAFT_241426</name>
</gene>
<keyword evidence="15" id="KW-1185">Reference proteome</keyword>
<reference evidence="14" key="1">
    <citation type="submission" date="2023-03" db="EMBL/GenBank/DDBJ databases">
        <title>Massive genome expansion in bonnet fungi (Mycena s.s.) driven by repeated elements and novel gene families across ecological guilds.</title>
        <authorList>
            <consortium name="Lawrence Berkeley National Laboratory"/>
            <person name="Harder C.B."/>
            <person name="Miyauchi S."/>
            <person name="Viragh M."/>
            <person name="Kuo A."/>
            <person name="Thoen E."/>
            <person name="Andreopoulos B."/>
            <person name="Lu D."/>
            <person name="Skrede I."/>
            <person name="Drula E."/>
            <person name="Henrissat B."/>
            <person name="Morin E."/>
            <person name="Kohler A."/>
            <person name="Barry K."/>
            <person name="LaButti K."/>
            <person name="Morin E."/>
            <person name="Salamov A."/>
            <person name="Lipzen A."/>
            <person name="Mereny Z."/>
            <person name="Hegedus B."/>
            <person name="Baldrian P."/>
            <person name="Stursova M."/>
            <person name="Weitz H."/>
            <person name="Taylor A."/>
            <person name="Grigoriev I.V."/>
            <person name="Nagy L.G."/>
            <person name="Martin F."/>
            <person name="Kauserud H."/>
        </authorList>
    </citation>
    <scope>NUCLEOTIDE SEQUENCE</scope>
    <source>
        <strain evidence="14">CBHHK002</strain>
    </source>
</reference>
<accession>A0AAD6ZVU5</accession>
<keyword evidence="11" id="KW-1208">Phospholipid metabolism</keyword>
<organism evidence="14 15">
    <name type="scientific">Mycena albidolilacea</name>
    <dbReference type="NCBI Taxonomy" id="1033008"/>
    <lineage>
        <taxon>Eukaryota</taxon>
        <taxon>Fungi</taxon>
        <taxon>Dikarya</taxon>
        <taxon>Basidiomycota</taxon>
        <taxon>Agaricomycotina</taxon>
        <taxon>Agaricomycetes</taxon>
        <taxon>Agaricomycetidae</taxon>
        <taxon>Agaricales</taxon>
        <taxon>Marasmiineae</taxon>
        <taxon>Mycenaceae</taxon>
        <taxon>Mycena</taxon>
    </lineage>
</organism>
<sequence>MALSKILCIFATTFGLHVSSTSPNPPLHSSERTVAPTRVEFILVSPSFRVLQKIFYWGAAIAETAIIVAQFRPRSVRSQLVIRALTLGGGLPSIRPTPPLVIGCLLVTSGALLRLLCYRSLGRYFTFEAGITRNHRLVTTGPYALVRHPGYAGAVLAYLGLLLHYGPGSWFTECVCKGSTAGAVFCAGYVLATSLVVVGLLSRIAKEDQALKREFGREWDEWAARVPCILIPCVY</sequence>
<dbReference type="PANTHER" id="PTHR12714:SF9">
    <property type="entry name" value="PROTEIN-S-ISOPRENYLCYSTEINE O-METHYLTRANSFERASE"/>
    <property type="match status" value="1"/>
</dbReference>
<evidence type="ECO:0000256" key="6">
    <source>
        <dbReference type="ARBA" id="ARBA00022824"/>
    </source>
</evidence>
<keyword evidence="13" id="KW-0732">Signal</keyword>
<dbReference type="EMBL" id="JARIHO010000025">
    <property type="protein sequence ID" value="KAJ7342613.1"/>
    <property type="molecule type" value="Genomic_DNA"/>
</dbReference>
<comment type="caution">
    <text evidence="14">The sequence shown here is derived from an EMBL/GenBank/DDBJ whole genome shotgun (WGS) entry which is preliminary data.</text>
</comment>
<feature type="signal peptide" evidence="13">
    <location>
        <begin position="1"/>
        <end position="15"/>
    </location>
</feature>
<keyword evidence="10" id="KW-0594">Phospholipid biosynthesis</keyword>
<dbReference type="GO" id="GO:0008654">
    <property type="term" value="P:phospholipid biosynthetic process"/>
    <property type="evidence" value="ECO:0007669"/>
    <property type="project" value="UniProtKB-KW"/>
</dbReference>
<evidence type="ECO:0000256" key="12">
    <source>
        <dbReference type="SAM" id="Phobius"/>
    </source>
</evidence>
<feature type="transmembrane region" description="Helical" evidence="12">
    <location>
        <begin position="100"/>
        <end position="121"/>
    </location>
</feature>
<evidence type="ECO:0000256" key="11">
    <source>
        <dbReference type="ARBA" id="ARBA00023264"/>
    </source>
</evidence>
<dbReference type="PANTHER" id="PTHR12714">
    <property type="entry name" value="PROTEIN-S ISOPRENYLCYSTEINE O-METHYLTRANSFERASE"/>
    <property type="match status" value="1"/>
</dbReference>
<evidence type="ECO:0000313" key="14">
    <source>
        <dbReference type="EMBL" id="KAJ7342613.1"/>
    </source>
</evidence>
<keyword evidence="2" id="KW-0444">Lipid biosynthesis</keyword>
<dbReference type="AlphaFoldDB" id="A0AAD6ZVU5"/>
<keyword evidence="5 12" id="KW-0812">Transmembrane</keyword>
<evidence type="ECO:0000256" key="13">
    <source>
        <dbReference type="SAM" id="SignalP"/>
    </source>
</evidence>
<evidence type="ECO:0000313" key="15">
    <source>
        <dbReference type="Proteomes" id="UP001218218"/>
    </source>
</evidence>
<evidence type="ECO:0000256" key="10">
    <source>
        <dbReference type="ARBA" id="ARBA00023209"/>
    </source>
</evidence>
<evidence type="ECO:0000256" key="5">
    <source>
        <dbReference type="ARBA" id="ARBA00022692"/>
    </source>
</evidence>
<comment type="subcellular location">
    <subcellularLocation>
        <location evidence="1">Endomembrane system</location>
        <topology evidence="1">Multi-pass membrane protein</topology>
    </subcellularLocation>
</comment>
<dbReference type="Proteomes" id="UP001218218">
    <property type="component" value="Unassembled WGS sequence"/>
</dbReference>
<keyword evidence="3" id="KW-0808">Transferase</keyword>
<dbReference type="Gene3D" id="1.20.120.1630">
    <property type="match status" value="1"/>
</dbReference>
<dbReference type="GO" id="GO:0004671">
    <property type="term" value="F:protein C-terminal S-isoprenylcysteine carboxyl O-methyltransferase activity"/>
    <property type="evidence" value="ECO:0007669"/>
    <property type="project" value="TreeGrafter"/>
</dbReference>
<evidence type="ECO:0000256" key="2">
    <source>
        <dbReference type="ARBA" id="ARBA00022516"/>
    </source>
</evidence>
<evidence type="ECO:0008006" key="16">
    <source>
        <dbReference type="Google" id="ProtNLM"/>
    </source>
</evidence>
<evidence type="ECO:0000256" key="3">
    <source>
        <dbReference type="ARBA" id="ARBA00022603"/>
    </source>
</evidence>
<evidence type="ECO:0000256" key="1">
    <source>
        <dbReference type="ARBA" id="ARBA00004127"/>
    </source>
</evidence>
<feature type="transmembrane region" description="Helical" evidence="12">
    <location>
        <begin position="181"/>
        <end position="202"/>
    </location>
</feature>
<dbReference type="GO" id="GO:0005783">
    <property type="term" value="C:endoplasmic reticulum"/>
    <property type="evidence" value="ECO:0007669"/>
    <property type="project" value="TreeGrafter"/>
</dbReference>
<keyword evidence="4" id="KW-0949">S-adenosyl-L-methionine</keyword>
<dbReference type="InterPro" id="IPR007318">
    <property type="entry name" value="Phopholipid_MeTrfase"/>
</dbReference>
<dbReference type="Pfam" id="PF04191">
    <property type="entry name" value="PEMT"/>
    <property type="match status" value="1"/>
</dbReference>
<dbReference type="GO" id="GO:0032259">
    <property type="term" value="P:methylation"/>
    <property type="evidence" value="ECO:0007669"/>
    <property type="project" value="UniProtKB-KW"/>
</dbReference>
<proteinExistence type="predicted"/>
<evidence type="ECO:0000256" key="4">
    <source>
        <dbReference type="ARBA" id="ARBA00022691"/>
    </source>
</evidence>
<keyword evidence="6" id="KW-0256">Endoplasmic reticulum</keyword>
<keyword evidence="9 12" id="KW-0472">Membrane</keyword>
<feature type="chain" id="PRO_5042244927" description="Protein-S-isoprenylcysteine O-methyltransferase" evidence="13">
    <location>
        <begin position="16"/>
        <end position="235"/>
    </location>
</feature>
<keyword evidence="8" id="KW-0443">Lipid metabolism</keyword>
<evidence type="ECO:0000256" key="7">
    <source>
        <dbReference type="ARBA" id="ARBA00022989"/>
    </source>
</evidence>
<name>A0AAD6ZVU5_9AGAR</name>
<evidence type="ECO:0000256" key="8">
    <source>
        <dbReference type="ARBA" id="ARBA00023098"/>
    </source>
</evidence>
<keyword evidence="7 12" id="KW-1133">Transmembrane helix</keyword>
<protein>
    <recommendedName>
        <fullName evidence="16">Protein-S-isoprenylcysteine O-methyltransferase</fullName>
    </recommendedName>
</protein>
<keyword evidence="3" id="KW-0489">Methyltransferase</keyword>
<evidence type="ECO:0000256" key="9">
    <source>
        <dbReference type="ARBA" id="ARBA00023136"/>
    </source>
</evidence>